<feature type="compositionally biased region" description="Polar residues" evidence="1">
    <location>
        <begin position="212"/>
        <end position="236"/>
    </location>
</feature>
<dbReference type="Proteomes" id="UP000044071">
    <property type="component" value="Unassembled WGS sequence"/>
</dbReference>
<dbReference type="eggNOG" id="ENOG5031ESG">
    <property type="taxonomic scope" value="Bacteria"/>
</dbReference>
<keyword evidence="2" id="KW-1133">Transmembrane helix</keyword>
<proteinExistence type="predicted"/>
<keyword evidence="2" id="KW-0472">Membrane</keyword>
<dbReference type="RefSeq" id="WP_052403331.1">
    <property type="nucleotide sequence ID" value="NZ_CCVW01000004.1"/>
</dbReference>
<feature type="compositionally biased region" description="Low complexity" evidence="1">
    <location>
        <begin position="192"/>
        <end position="208"/>
    </location>
</feature>
<feature type="transmembrane region" description="Helical" evidence="2">
    <location>
        <begin position="31"/>
        <end position="53"/>
    </location>
</feature>
<gene>
    <name evidence="3" type="ORF">BN59_03151</name>
</gene>
<sequence length="1000" mass="110305">MAGENEEFEVDLESGLPVAKKTFWQANRRRFFYAGLILLLILVGAGVGAALVATGAIPILGAGALAIAAGAGIGALALITVVIVAAAIVYGAYQLFSFLFSSKPAELKSDEDEQLLQNEDNHDDDLSDDHEHDLGQNPNDALSVVVEQTVEDDEEHEAQLKSAKKPTVPSDKAKSKLELAKSDDEAENPLLSQPESPDRSSSSDIDFPVASRTPSLRLSNSSDSLEMTLATSSDGLSQSSDVEESSSSGPSSPRSSSSSEDERPSKATVTFLKRLQRTEGTRHLLVEKPVEIEARKALKNSFALFANEASSEQITRTVTGENAADFRRYRKEDLTKILSATTSQALLIQIEQRMQVLEQLKHPEPNWTYSRLDPQKPGEKVVIKIEYNDEAKPTSRIKTDKKRYSLATRKLSVIAGVLTLLDQGLVTDNQEDKQKIREYLTRLSNNIISDANTTKGLDDVNKSMDNFVKGLNKQVAKLAKTDVKNVVGPIREAERYFVAQHNQNKVLAVITHRKDGSKVVQVDNNFNHELTERQKQEYLRIHSTDNKPQWFTNLHRAEQAWYLARIPQTLGAPEWANFEKLFKSSAMQHTPGLANARVNYLIAESETGSLEIQSASMKSGTPVTYEMQQGDRELQTVLNTLQEIEKLEQLADHNFDKVWGDFFTDNELDRPQRLILIQSLLSNSVEVATIKVSKADEALIEAQRQAVNYVVDHGLVSSSSIVLHHNNATNSFRHGEGKEAGKQAERELAALRGIGMQFLARVVGHFTEGASVNVLDPLMKGSKAISDAQMEQITNYIDSLKLTEAQKLNLRILVNTENQFRKVAKTSTKTVGSDSRNQEEYIIALKKMFVEAMGGATKNNCKSGKDRTGQSEEYQHALCIVTHDLDGEVIAYDEKGATRKEFCETAALLNCTMKIQEAAAANTPGSVGTKAPKVADIIDGKILTAGNMTELFDLGCDLAGLNKCKVHQVDEQQKMNEIKRLDRKGGNRDRIEATSAVLVS</sequence>
<keyword evidence="4" id="KW-1185">Reference proteome</keyword>
<evidence type="ECO:0000256" key="1">
    <source>
        <dbReference type="SAM" id="MobiDB-lite"/>
    </source>
</evidence>
<dbReference type="AlphaFoldDB" id="A0A078L0R6"/>
<reference evidence="3 4" key="1">
    <citation type="submission" date="2014-06" db="EMBL/GenBank/DDBJ databases">
        <authorList>
            <person name="Urmite Genomes Urmite Genomes"/>
        </authorList>
    </citation>
    <scope>NUCLEOTIDE SEQUENCE [LARGE SCALE GENOMIC DNA]</scope>
</reference>
<dbReference type="EMBL" id="CCSB01000004">
    <property type="protein sequence ID" value="CDZ78837.1"/>
    <property type="molecule type" value="Genomic_DNA"/>
</dbReference>
<protein>
    <submittedName>
        <fullName evidence="3">Uncharacterized protein</fullName>
    </submittedName>
</protein>
<dbReference type="STRING" id="1034943.BN59_03151"/>
<feature type="region of interest" description="Disordered" evidence="1">
    <location>
        <begin position="149"/>
        <end position="267"/>
    </location>
</feature>
<organism evidence="3 4">
    <name type="scientific">Legionella massiliensis</name>
    <dbReference type="NCBI Taxonomy" id="1034943"/>
    <lineage>
        <taxon>Bacteria</taxon>
        <taxon>Pseudomonadati</taxon>
        <taxon>Pseudomonadota</taxon>
        <taxon>Gammaproteobacteria</taxon>
        <taxon>Legionellales</taxon>
        <taxon>Legionellaceae</taxon>
        <taxon>Legionella</taxon>
    </lineage>
</organism>
<evidence type="ECO:0000313" key="3">
    <source>
        <dbReference type="EMBL" id="CDZ78837.1"/>
    </source>
</evidence>
<feature type="compositionally biased region" description="Low complexity" evidence="1">
    <location>
        <begin position="237"/>
        <end position="258"/>
    </location>
</feature>
<feature type="transmembrane region" description="Helical" evidence="2">
    <location>
        <begin position="65"/>
        <end position="93"/>
    </location>
</feature>
<evidence type="ECO:0000256" key="2">
    <source>
        <dbReference type="SAM" id="Phobius"/>
    </source>
</evidence>
<feature type="region of interest" description="Disordered" evidence="1">
    <location>
        <begin position="119"/>
        <end position="138"/>
    </location>
</feature>
<evidence type="ECO:0000313" key="4">
    <source>
        <dbReference type="Proteomes" id="UP000044071"/>
    </source>
</evidence>
<accession>A0A078L0R6</accession>
<name>A0A078L0R6_9GAMM</name>
<dbReference type="OrthoDB" id="5630625at2"/>
<feature type="compositionally biased region" description="Basic and acidic residues" evidence="1">
    <location>
        <begin position="171"/>
        <end position="183"/>
    </location>
</feature>
<keyword evidence="2" id="KW-0812">Transmembrane</keyword>